<comment type="caution">
    <text evidence="7">The sequence shown here is derived from an EMBL/GenBank/DDBJ whole genome shotgun (WGS) entry which is preliminary data.</text>
</comment>
<keyword evidence="4 6" id="KW-1133">Transmembrane helix</keyword>
<evidence type="ECO:0000256" key="1">
    <source>
        <dbReference type="ARBA" id="ARBA00004141"/>
    </source>
</evidence>
<evidence type="ECO:0000256" key="2">
    <source>
        <dbReference type="ARBA" id="ARBA00009565"/>
    </source>
</evidence>
<comment type="subcellular location">
    <subcellularLocation>
        <location evidence="1">Membrane</location>
        <topology evidence="1">Multi-pass membrane protein</topology>
    </subcellularLocation>
</comment>
<proteinExistence type="inferred from homology"/>
<feature type="transmembrane region" description="Helical" evidence="6">
    <location>
        <begin position="153"/>
        <end position="174"/>
    </location>
</feature>
<evidence type="ECO:0000256" key="4">
    <source>
        <dbReference type="ARBA" id="ARBA00022989"/>
    </source>
</evidence>
<name>A0A9Q1E1X8_CONCO</name>
<evidence type="ECO:0000313" key="8">
    <source>
        <dbReference type="Proteomes" id="UP001152803"/>
    </source>
</evidence>
<dbReference type="OrthoDB" id="8951938at2759"/>
<evidence type="ECO:0000256" key="3">
    <source>
        <dbReference type="ARBA" id="ARBA00022692"/>
    </source>
</evidence>
<evidence type="ECO:0000256" key="6">
    <source>
        <dbReference type="SAM" id="Phobius"/>
    </source>
</evidence>
<keyword evidence="3 6" id="KW-0812">Transmembrane</keyword>
<dbReference type="InterPro" id="IPR007237">
    <property type="entry name" value="CD20-like"/>
</dbReference>
<gene>
    <name evidence="7" type="ORF">COCON_G00007840</name>
</gene>
<accession>A0A9Q1E1X8</accession>
<dbReference type="InterPro" id="IPR030417">
    <property type="entry name" value="MS4A"/>
</dbReference>
<evidence type="ECO:0000256" key="5">
    <source>
        <dbReference type="ARBA" id="ARBA00023136"/>
    </source>
</evidence>
<dbReference type="GO" id="GO:0016020">
    <property type="term" value="C:membrane"/>
    <property type="evidence" value="ECO:0007669"/>
    <property type="project" value="UniProtKB-SubCell"/>
</dbReference>
<dbReference type="PANTHER" id="PTHR23320:SF130">
    <property type="entry name" value="TRANSMEMBRANE PROTEIN 212"/>
    <property type="match status" value="1"/>
</dbReference>
<organism evidence="7 8">
    <name type="scientific">Conger conger</name>
    <name type="common">Conger eel</name>
    <name type="synonym">Muraena conger</name>
    <dbReference type="NCBI Taxonomy" id="82655"/>
    <lineage>
        <taxon>Eukaryota</taxon>
        <taxon>Metazoa</taxon>
        <taxon>Chordata</taxon>
        <taxon>Craniata</taxon>
        <taxon>Vertebrata</taxon>
        <taxon>Euteleostomi</taxon>
        <taxon>Actinopterygii</taxon>
        <taxon>Neopterygii</taxon>
        <taxon>Teleostei</taxon>
        <taxon>Anguilliformes</taxon>
        <taxon>Congridae</taxon>
        <taxon>Conger</taxon>
    </lineage>
</organism>
<dbReference type="Proteomes" id="UP001152803">
    <property type="component" value="Unassembled WGS sequence"/>
</dbReference>
<dbReference type="AlphaFoldDB" id="A0A9Q1E1X8"/>
<feature type="transmembrane region" description="Helical" evidence="6">
    <location>
        <begin position="52"/>
        <end position="73"/>
    </location>
</feature>
<keyword evidence="8" id="KW-1185">Reference proteome</keyword>
<feature type="transmembrane region" description="Helical" evidence="6">
    <location>
        <begin position="79"/>
        <end position="102"/>
    </location>
</feature>
<evidence type="ECO:0000313" key="7">
    <source>
        <dbReference type="EMBL" id="KAJ8288125.1"/>
    </source>
</evidence>
<keyword evidence="5 6" id="KW-0472">Membrane</keyword>
<dbReference type="Pfam" id="PF04103">
    <property type="entry name" value="CD20"/>
    <property type="match status" value="1"/>
</dbReference>
<comment type="similarity">
    <text evidence="2">Belongs to the MS4A family.</text>
</comment>
<protein>
    <submittedName>
        <fullName evidence="7">Uncharacterized protein</fullName>
    </submittedName>
</protein>
<reference evidence="7" key="1">
    <citation type="journal article" date="2023" name="Science">
        <title>Genome structures resolve the early diversification of teleost fishes.</title>
        <authorList>
            <person name="Parey E."/>
            <person name="Louis A."/>
            <person name="Montfort J."/>
            <person name="Bouchez O."/>
            <person name="Roques C."/>
            <person name="Iampietro C."/>
            <person name="Lluch J."/>
            <person name="Castinel A."/>
            <person name="Donnadieu C."/>
            <person name="Desvignes T."/>
            <person name="Floi Bucao C."/>
            <person name="Jouanno E."/>
            <person name="Wen M."/>
            <person name="Mejri S."/>
            <person name="Dirks R."/>
            <person name="Jansen H."/>
            <person name="Henkel C."/>
            <person name="Chen W.J."/>
            <person name="Zahm M."/>
            <person name="Cabau C."/>
            <person name="Klopp C."/>
            <person name="Thompson A.W."/>
            <person name="Robinson-Rechavi M."/>
            <person name="Braasch I."/>
            <person name="Lecointre G."/>
            <person name="Bobe J."/>
            <person name="Postlethwait J.H."/>
            <person name="Berthelot C."/>
            <person name="Roest Crollius H."/>
            <person name="Guiguen Y."/>
        </authorList>
    </citation>
    <scope>NUCLEOTIDE SEQUENCE</scope>
    <source>
        <strain evidence="7">Concon-B</strain>
    </source>
</reference>
<sequence length="190" mass="20557">MACASTSMGDIIQQEEEETGTGEPLLWQYCASELVPAKKLPLQNLLQKQPMALGAVQMVAGITSFGLGVTLAATSTLSLAVLFRVPIFTGLLFFICGLLCFLLHRFTRLVPICFAVNIGCLSVAGVGIVLLTIDLSSEDITSYGRPKPGAIKVLILCVTVLNTFISALLVFWLNCEMRSMHKSKEMSHNC</sequence>
<dbReference type="PANTHER" id="PTHR23320">
    <property type="entry name" value="MEMBRANE-SPANNING 4-DOMAINS SUBFAMILY A MS4A -RELATED"/>
    <property type="match status" value="1"/>
</dbReference>
<dbReference type="EMBL" id="JAFJMO010000001">
    <property type="protein sequence ID" value="KAJ8288125.1"/>
    <property type="molecule type" value="Genomic_DNA"/>
</dbReference>
<feature type="transmembrane region" description="Helical" evidence="6">
    <location>
        <begin position="109"/>
        <end position="133"/>
    </location>
</feature>